<dbReference type="EC" id="2.3.2.27" evidence="1"/>
<evidence type="ECO:0000313" key="2">
    <source>
        <dbReference type="Proteomes" id="UP001145114"/>
    </source>
</evidence>
<proteinExistence type="predicted"/>
<comment type="caution">
    <text evidence="1">The sequence shown here is derived from an EMBL/GenBank/DDBJ whole genome shotgun (WGS) entry which is preliminary data.</text>
</comment>
<keyword evidence="2" id="KW-1185">Reference proteome</keyword>
<name>A0ACC1H9G1_9FUNG</name>
<keyword evidence="1" id="KW-0012">Acyltransferase</keyword>
<keyword evidence="1" id="KW-0808">Transferase</keyword>
<protein>
    <submittedName>
        <fullName evidence="1">E3 ubiquitin-protein ligase ubr1</fullName>
        <ecNumber evidence="1">2.3.2.27</ecNumber>
    </submittedName>
</protein>
<evidence type="ECO:0000313" key="1">
    <source>
        <dbReference type="EMBL" id="KAJ1672585.1"/>
    </source>
</evidence>
<organism evidence="1 2">
    <name type="scientific">Spiromyces aspiralis</name>
    <dbReference type="NCBI Taxonomy" id="68401"/>
    <lineage>
        <taxon>Eukaryota</taxon>
        <taxon>Fungi</taxon>
        <taxon>Fungi incertae sedis</taxon>
        <taxon>Zoopagomycota</taxon>
        <taxon>Kickxellomycotina</taxon>
        <taxon>Kickxellomycetes</taxon>
        <taxon>Kickxellales</taxon>
        <taxon>Kickxellaceae</taxon>
        <taxon>Spiromyces</taxon>
    </lineage>
</organism>
<gene>
    <name evidence="1" type="primary">UBR1_4</name>
    <name evidence="1" type="ORF">EV182_006892</name>
</gene>
<reference evidence="1" key="1">
    <citation type="submission" date="2022-06" db="EMBL/GenBank/DDBJ databases">
        <title>Phylogenomic reconstructions and comparative analyses of Kickxellomycotina fungi.</title>
        <authorList>
            <person name="Reynolds N.K."/>
            <person name="Stajich J.E."/>
            <person name="Barry K."/>
            <person name="Grigoriev I.V."/>
            <person name="Crous P."/>
            <person name="Smith M.E."/>
        </authorList>
    </citation>
    <scope>NUCLEOTIDE SEQUENCE</scope>
    <source>
        <strain evidence="1">RSA 2271</strain>
    </source>
</reference>
<dbReference type="Proteomes" id="UP001145114">
    <property type="component" value="Unassembled WGS sequence"/>
</dbReference>
<dbReference type="EMBL" id="JAMZIH010008133">
    <property type="protein sequence ID" value="KAJ1672585.1"/>
    <property type="molecule type" value="Genomic_DNA"/>
</dbReference>
<sequence>LVLTLVTPFLRRAAGFIHTAYGLDLAQDTPWLEAARQEAKASARRSILDPDKELEVKRLLYILRLPSLEALLLAPVREPAKHAHTVGLIEGWLDQLRRFRGRHKSFVSVGSGYTMTIPIGMPTYFTLLDFPQQFEVLFELSSKAICPNCQSIPEDSALCLMCGRFLCCQSFCCERDGIGECNVHMKTCGGTMGLFLLVKKCGLAFLYHDNGCFRATPFLDQHGEFDMGLRRGRPLFLNAERYNKLRQTLLDHQLPSTIARDIDPEFNIGGWITL</sequence>
<accession>A0ACC1H9G1</accession>
<feature type="non-terminal residue" evidence="1">
    <location>
        <position position="1"/>
    </location>
</feature>